<reference evidence="2" key="1">
    <citation type="submission" date="2016-10" db="EMBL/GenBank/DDBJ databases">
        <authorList>
            <person name="Varghese N."/>
            <person name="Submissions S."/>
        </authorList>
    </citation>
    <scope>NUCLEOTIDE SEQUENCE [LARGE SCALE GENOMIC DNA]</scope>
    <source>
        <strain evidence="2">DSM 6150</strain>
    </source>
</reference>
<dbReference type="STRING" id="83765.SAMN05660284_02479"/>
<organism evidence="1 2">
    <name type="scientific">Formivibrio citricus</name>
    <dbReference type="NCBI Taxonomy" id="83765"/>
    <lineage>
        <taxon>Bacteria</taxon>
        <taxon>Pseudomonadati</taxon>
        <taxon>Pseudomonadota</taxon>
        <taxon>Betaproteobacteria</taxon>
        <taxon>Neisseriales</taxon>
        <taxon>Chitinibacteraceae</taxon>
        <taxon>Formivibrio</taxon>
    </lineage>
</organism>
<dbReference type="EMBL" id="FOVE01000021">
    <property type="protein sequence ID" value="SFN90199.1"/>
    <property type="molecule type" value="Genomic_DNA"/>
</dbReference>
<sequence length="74" mass="8292">MRQIVSDFAQIARDPGLLADLSQASSRCLAGIFLQPAIPHLHIPKLTLLHPELVLDLHPHTREQLVELRLIVSQ</sequence>
<gene>
    <name evidence="1" type="ORF">SAMN05660284_02479</name>
</gene>
<dbReference type="Proteomes" id="UP000242869">
    <property type="component" value="Unassembled WGS sequence"/>
</dbReference>
<proteinExistence type="predicted"/>
<evidence type="ECO:0000313" key="2">
    <source>
        <dbReference type="Proteomes" id="UP000242869"/>
    </source>
</evidence>
<keyword evidence="2" id="KW-1185">Reference proteome</keyword>
<dbReference type="AlphaFoldDB" id="A0A1I5CT87"/>
<name>A0A1I5CT87_9NEIS</name>
<accession>A0A1I5CT87</accession>
<evidence type="ECO:0000313" key="1">
    <source>
        <dbReference type="EMBL" id="SFN90199.1"/>
    </source>
</evidence>
<protein>
    <submittedName>
        <fullName evidence="1">Uncharacterized protein</fullName>
    </submittedName>
</protein>